<evidence type="ECO:0000313" key="7">
    <source>
        <dbReference type="EMBL" id="JAA68127.1"/>
    </source>
</evidence>
<keyword evidence="1 7" id="KW-0645">Protease</keyword>
<reference evidence="7" key="1">
    <citation type="submission" date="2012-12" db="EMBL/GenBank/DDBJ databases">
        <title>Identification and characterization of a phenylalanine ammonia-lyase gene family in Isatis indigotica Fort.</title>
        <authorList>
            <person name="Liu Q."/>
            <person name="Chen J."/>
            <person name="Zhou X."/>
            <person name="Di P."/>
            <person name="Xiao Y."/>
            <person name="Xuan H."/>
            <person name="Zhang L."/>
            <person name="Chen W."/>
        </authorList>
    </citation>
    <scope>NUCLEOTIDE SEQUENCE</scope>
    <source>
        <tissue evidence="7">Salivary gland</tissue>
    </source>
</reference>
<dbReference type="InterPro" id="IPR024079">
    <property type="entry name" value="MetalloPept_cat_dom_sf"/>
</dbReference>
<dbReference type="EMBL" id="GADI01005681">
    <property type="protein sequence ID" value="JAA68127.1"/>
    <property type="molecule type" value="mRNA"/>
</dbReference>
<evidence type="ECO:0000256" key="4">
    <source>
        <dbReference type="ARBA" id="ARBA00023049"/>
    </source>
</evidence>
<keyword evidence="2" id="KW-0378">Hydrolase</keyword>
<name>A0A0K8RAG3_IXORI</name>
<protein>
    <submittedName>
        <fullName evidence="7">Putative metalloprotease</fullName>
    </submittedName>
</protein>
<accession>A0A0K8RAG3</accession>
<dbReference type="SUPFAM" id="SSF55486">
    <property type="entry name" value="Metalloproteases ('zincins'), catalytic domain"/>
    <property type="match status" value="1"/>
</dbReference>
<organism evidence="7">
    <name type="scientific">Ixodes ricinus</name>
    <name type="common">Common tick</name>
    <name type="synonym">Acarus ricinus</name>
    <dbReference type="NCBI Taxonomy" id="34613"/>
    <lineage>
        <taxon>Eukaryota</taxon>
        <taxon>Metazoa</taxon>
        <taxon>Ecdysozoa</taxon>
        <taxon>Arthropoda</taxon>
        <taxon>Chelicerata</taxon>
        <taxon>Arachnida</taxon>
        <taxon>Acari</taxon>
        <taxon>Parasitiformes</taxon>
        <taxon>Ixodida</taxon>
        <taxon>Ixodoidea</taxon>
        <taxon>Ixodidae</taxon>
        <taxon>Ixodinae</taxon>
        <taxon>Ixodes</taxon>
    </lineage>
</organism>
<sequence>MFVLTSNFQRNKGPHRLFTNFYKGEEHLFVERTNLFGSLCNSMLLILKCAYFSGLLLRAVHSASSTEYVVFPRLLDERGLDVERMLYIRDDIILRLKKNTVLGERFTFSETVNGTREDTIMDGKQLEANLFHDRIRMASVKVEDKNGAVEVRGILSNRLRITPLHISARSNDGLIPHKIYQVDQRAEDTVSFKADLTRNDSESVFKAELRIVVDLDYRSHFEDEKEMIEYLAICVQLVNIRYEDTKEPMVQFLLTRVERDAGMVPHMIYGKDADCPSCPKKFYAEADRTLEAANSFYGHNKEQDITVFVTLLDLADNHHAGHYIENKVMGLSKFGGLCSERERIAVVEDAPPTYSMIQLVAHELAHTLGVTHDGQYPELPGMPPGKCNASDGYIMAPKSHGSNNGHFSNCSINQIRAFVSNLSNDCRKVKSTIKINQTKNTELPGKDMNITRYCQLKYKRYSNITAIQEDEMKKQCKFKCCRARINECLEEIAVDGMPCGIDMMCFRNKCIQHYNPFKKSAPAESPKAAEMQVPNP</sequence>
<dbReference type="GO" id="GO:0006509">
    <property type="term" value="P:membrane protein ectodomain proteolysis"/>
    <property type="evidence" value="ECO:0007669"/>
    <property type="project" value="TreeGrafter"/>
</dbReference>
<comment type="caution">
    <text evidence="5">Lacks conserved residue(s) required for the propagation of feature annotation.</text>
</comment>
<dbReference type="PROSITE" id="PS50215">
    <property type="entry name" value="ADAM_MEPRO"/>
    <property type="match status" value="1"/>
</dbReference>
<dbReference type="GO" id="GO:0004222">
    <property type="term" value="F:metalloendopeptidase activity"/>
    <property type="evidence" value="ECO:0007669"/>
    <property type="project" value="InterPro"/>
</dbReference>
<evidence type="ECO:0000256" key="2">
    <source>
        <dbReference type="ARBA" id="ARBA00022801"/>
    </source>
</evidence>
<dbReference type="InterPro" id="IPR001590">
    <property type="entry name" value="Peptidase_M12B"/>
</dbReference>
<evidence type="ECO:0000259" key="6">
    <source>
        <dbReference type="PROSITE" id="PS50215"/>
    </source>
</evidence>
<dbReference type="Gene3D" id="3.40.390.10">
    <property type="entry name" value="Collagenase (Catalytic Domain)"/>
    <property type="match status" value="1"/>
</dbReference>
<feature type="active site" evidence="5">
    <location>
        <position position="363"/>
    </location>
</feature>
<feature type="domain" description="Peptidase M12B" evidence="6">
    <location>
        <begin position="205"/>
        <end position="431"/>
    </location>
</feature>
<dbReference type="Gene3D" id="3.40.1620.60">
    <property type="match status" value="1"/>
</dbReference>
<feature type="binding site" evidence="5">
    <location>
        <position position="372"/>
    </location>
    <ligand>
        <name>Zn(2+)</name>
        <dbReference type="ChEBI" id="CHEBI:29105"/>
        <note>catalytic</note>
    </ligand>
</feature>
<evidence type="ECO:0000256" key="3">
    <source>
        <dbReference type="ARBA" id="ARBA00022833"/>
    </source>
</evidence>
<keyword evidence="4 7" id="KW-0482">Metalloprotease</keyword>
<dbReference type="Pfam" id="PF01421">
    <property type="entry name" value="Reprolysin"/>
    <property type="match status" value="1"/>
</dbReference>
<dbReference type="GO" id="GO:0046872">
    <property type="term" value="F:metal ion binding"/>
    <property type="evidence" value="ECO:0007669"/>
    <property type="project" value="UniProtKB-KW"/>
</dbReference>
<feature type="binding site" evidence="5">
    <location>
        <position position="362"/>
    </location>
    <ligand>
        <name>Zn(2+)</name>
        <dbReference type="ChEBI" id="CHEBI:29105"/>
        <note>catalytic</note>
    </ligand>
</feature>
<proteinExistence type="evidence at transcript level"/>
<evidence type="ECO:0000256" key="5">
    <source>
        <dbReference type="PROSITE-ProRule" id="PRU00276"/>
    </source>
</evidence>
<feature type="binding site" evidence="5">
    <location>
        <position position="366"/>
    </location>
    <ligand>
        <name>Zn(2+)</name>
        <dbReference type="ChEBI" id="CHEBI:29105"/>
        <note>catalytic</note>
    </ligand>
</feature>
<dbReference type="PANTHER" id="PTHR11905:SF159">
    <property type="entry name" value="ADAM METALLOPROTEASE"/>
    <property type="match status" value="1"/>
</dbReference>
<keyword evidence="5" id="KW-0479">Metal-binding</keyword>
<dbReference type="PANTHER" id="PTHR11905">
    <property type="entry name" value="ADAM A DISINTEGRIN AND METALLOPROTEASE DOMAIN"/>
    <property type="match status" value="1"/>
</dbReference>
<keyword evidence="3 5" id="KW-0862">Zinc</keyword>
<evidence type="ECO:0000256" key="1">
    <source>
        <dbReference type="ARBA" id="ARBA00022670"/>
    </source>
</evidence>
<dbReference type="AlphaFoldDB" id="A0A0K8RAG3"/>